<dbReference type="Pfam" id="PF11695">
    <property type="entry name" value="DUF3291"/>
    <property type="match status" value="1"/>
</dbReference>
<feature type="domain" description="DUF3291" evidence="1">
    <location>
        <begin position="3"/>
        <end position="140"/>
    </location>
</feature>
<evidence type="ECO:0000259" key="1">
    <source>
        <dbReference type="Pfam" id="PF11695"/>
    </source>
</evidence>
<accession>A0A1G6DA19</accession>
<dbReference type="OrthoDB" id="2376237at2"/>
<evidence type="ECO:0000313" key="2">
    <source>
        <dbReference type="EMBL" id="SDB41950.1"/>
    </source>
</evidence>
<dbReference type="Proteomes" id="UP000199071">
    <property type="component" value="Unassembled WGS sequence"/>
</dbReference>
<dbReference type="InterPro" id="IPR011008">
    <property type="entry name" value="Dimeric_a/b-barrel"/>
</dbReference>
<sequence>MHLAEINVGRLRHPIDDPRIADFADNLDRINALAERSEGFLWRLKDDSGNATHISAFDDPLVIVNLSVWESAEALHAFAYHTVHRGFVQRRTEWFAPFDGPYLALWWIAPGAWPDAAEGRRRLAHLQAVGPSAYAFHFRKLFDPAPGIEPLVEPDAAPGDVRYRSSG</sequence>
<reference evidence="2 3" key="1">
    <citation type="submission" date="2016-10" db="EMBL/GenBank/DDBJ databases">
        <authorList>
            <person name="de Groot N.N."/>
        </authorList>
    </citation>
    <scope>NUCLEOTIDE SEQUENCE [LARGE SCALE GENOMIC DNA]</scope>
    <source>
        <strain evidence="2 3">ATCC 35022</strain>
    </source>
</reference>
<dbReference type="STRING" id="665467.SAMN02982931_03212"/>
<dbReference type="RefSeq" id="WP_090877721.1">
    <property type="nucleotide sequence ID" value="NZ_FMXQ01000006.1"/>
</dbReference>
<dbReference type="AlphaFoldDB" id="A0A1G6DA19"/>
<organism evidence="2 3">
    <name type="scientific">Bauldia litoralis</name>
    <dbReference type="NCBI Taxonomy" id="665467"/>
    <lineage>
        <taxon>Bacteria</taxon>
        <taxon>Pseudomonadati</taxon>
        <taxon>Pseudomonadota</taxon>
        <taxon>Alphaproteobacteria</taxon>
        <taxon>Hyphomicrobiales</taxon>
        <taxon>Kaistiaceae</taxon>
        <taxon>Bauldia</taxon>
    </lineage>
</organism>
<keyword evidence="3" id="KW-1185">Reference proteome</keyword>
<dbReference type="SUPFAM" id="SSF54909">
    <property type="entry name" value="Dimeric alpha+beta barrel"/>
    <property type="match status" value="1"/>
</dbReference>
<gene>
    <name evidence="2" type="ORF">SAMN02982931_03212</name>
</gene>
<proteinExistence type="predicted"/>
<evidence type="ECO:0000313" key="3">
    <source>
        <dbReference type="Proteomes" id="UP000199071"/>
    </source>
</evidence>
<name>A0A1G6DA19_9HYPH</name>
<dbReference type="EMBL" id="FMXQ01000006">
    <property type="protein sequence ID" value="SDB41950.1"/>
    <property type="molecule type" value="Genomic_DNA"/>
</dbReference>
<dbReference type="InterPro" id="IPR021708">
    <property type="entry name" value="DUF3291"/>
</dbReference>
<protein>
    <recommendedName>
        <fullName evidence="1">DUF3291 domain-containing protein</fullName>
    </recommendedName>
</protein>